<dbReference type="Gene3D" id="1.20.120.1490">
    <property type="match status" value="1"/>
</dbReference>
<comment type="caution">
    <text evidence="2">The sequence shown here is derived from an EMBL/GenBank/DDBJ whole genome shotgun (WGS) entry which is preliminary data.</text>
</comment>
<evidence type="ECO:0000313" key="2">
    <source>
        <dbReference type="EMBL" id="GLI35136.1"/>
    </source>
</evidence>
<dbReference type="Proteomes" id="UP001144372">
    <property type="component" value="Unassembled WGS sequence"/>
</dbReference>
<keyword evidence="1" id="KW-0812">Transmembrane</keyword>
<organism evidence="2 3">
    <name type="scientific">Desulforhabdus amnigena</name>
    <dbReference type="NCBI Taxonomy" id="40218"/>
    <lineage>
        <taxon>Bacteria</taxon>
        <taxon>Pseudomonadati</taxon>
        <taxon>Thermodesulfobacteriota</taxon>
        <taxon>Syntrophobacteria</taxon>
        <taxon>Syntrophobacterales</taxon>
        <taxon>Syntrophobacteraceae</taxon>
        <taxon>Desulforhabdus</taxon>
    </lineage>
</organism>
<dbReference type="EMBL" id="BSDR01000001">
    <property type="protein sequence ID" value="GLI35136.1"/>
    <property type="molecule type" value="Genomic_DNA"/>
</dbReference>
<feature type="transmembrane region" description="Helical" evidence="1">
    <location>
        <begin position="6"/>
        <end position="26"/>
    </location>
</feature>
<proteinExistence type="predicted"/>
<keyword evidence="3" id="KW-1185">Reference proteome</keyword>
<dbReference type="CDD" id="cd09916">
    <property type="entry name" value="CpxP_like"/>
    <property type="match status" value="1"/>
</dbReference>
<dbReference type="AlphaFoldDB" id="A0A9W6FUI7"/>
<evidence type="ECO:0008006" key="4">
    <source>
        <dbReference type="Google" id="ProtNLM"/>
    </source>
</evidence>
<dbReference type="InterPro" id="IPR025961">
    <property type="entry name" value="Metal_resist"/>
</dbReference>
<protein>
    <recommendedName>
        <fullName evidence="4">Periplasmic heavy metal sensor</fullName>
    </recommendedName>
</protein>
<keyword evidence="1" id="KW-1133">Transmembrane helix</keyword>
<gene>
    <name evidence="2" type="ORF">DAMNIGENAA_25690</name>
</gene>
<sequence>MDLWSFLLGFVSAFVFLTVSLTAVYFHLKRARNCKACIRGYLDLIPDLTPEQKKAVQEIRRTFLPKVGQIRENMRRKRAELANLLFADPPDRSKIHSVARQILLYQSDLENEVIEHILEEKEILSPTQQRKFYEIIVEQFSSGGLGVHDVRGKV</sequence>
<accession>A0A9W6FUI7</accession>
<dbReference type="GO" id="GO:0042597">
    <property type="term" value="C:periplasmic space"/>
    <property type="evidence" value="ECO:0007669"/>
    <property type="project" value="InterPro"/>
</dbReference>
<reference evidence="2" key="1">
    <citation type="submission" date="2022-12" db="EMBL/GenBank/DDBJ databases">
        <title>Reference genome sequencing for broad-spectrum identification of bacterial and archaeal isolates by mass spectrometry.</title>
        <authorList>
            <person name="Sekiguchi Y."/>
            <person name="Tourlousse D.M."/>
        </authorList>
    </citation>
    <scope>NUCLEOTIDE SEQUENCE</scope>
    <source>
        <strain evidence="2">ASRB1</strain>
    </source>
</reference>
<dbReference type="InterPro" id="IPR012899">
    <property type="entry name" value="LTXXQ"/>
</dbReference>
<keyword evidence="1" id="KW-0472">Membrane</keyword>
<name>A0A9W6FUI7_9BACT</name>
<dbReference type="Pfam" id="PF13801">
    <property type="entry name" value="Metal_resist"/>
    <property type="match status" value="1"/>
</dbReference>
<evidence type="ECO:0000313" key="3">
    <source>
        <dbReference type="Proteomes" id="UP001144372"/>
    </source>
</evidence>
<dbReference type="RefSeq" id="WP_281794723.1">
    <property type="nucleotide sequence ID" value="NZ_BSDR01000001.1"/>
</dbReference>
<evidence type="ECO:0000256" key="1">
    <source>
        <dbReference type="SAM" id="Phobius"/>
    </source>
</evidence>